<dbReference type="InterPro" id="IPR000879">
    <property type="entry name" value="Guanylin"/>
</dbReference>
<dbReference type="GO" id="GO:0007589">
    <property type="term" value="P:body fluid secretion"/>
    <property type="evidence" value="ECO:0007669"/>
    <property type="project" value="Ensembl"/>
</dbReference>
<dbReference type="GO" id="GO:0045776">
    <property type="term" value="P:negative regulation of blood pressure"/>
    <property type="evidence" value="ECO:0007669"/>
    <property type="project" value="Ensembl"/>
</dbReference>
<accession>G3WEU6</accession>
<dbReference type="GO" id="GO:0002023">
    <property type="term" value="P:reduction of food intake in response to dietary excess"/>
    <property type="evidence" value="ECO:0007669"/>
    <property type="project" value="Ensembl"/>
</dbReference>
<keyword evidence="3" id="KW-0964">Secreted</keyword>
<feature type="disulfide bond" evidence="8">
    <location>
        <begin position="65"/>
        <end position="78"/>
    </location>
</feature>
<proteinExistence type="inferred from homology"/>
<dbReference type="PANTHER" id="PTHR11318">
    <property type="entry name" value="GUANYLIN FAMILY MEMBER"/>
    <property type="match status" value="1"/>
</dbReference>
<dbReference type="InParanoid" id="G3WEU6"/>
<feature type="disulfide bond" evidence="8">
    <location>
        <begin position="101"/>
        <end position="109"/>
    </location>
</feature>
<evidence type="ECO:0000256" key="1">
    <source>
        <dbReference type="ARBA" id="ARBA00004613"/>
    </source>
</evidence>
<keyword evidence="4 9" id="KW-0732">Signal</keyword>
<dbReference type="Pfam" id="PF02058">
    <property type="entry name" value="Guanylin"/>
    <property type="match status" value="1"/>
</dbReference>
<feature type="chain" id="PRO_5029910492" description="Guanylate cyclase activator 2B" evidence="9">
    <location>
        <begin position="24"/>
        <end position="110"/>
    </location>
</feature>
<comment type="function">
    <text evidence="6">Endogenous activator of intestinal guanylate cyclase. It stimulates this enzyme through the same receptor binding region as the heat-stable enterotoxins. May be a potent physiological regulator of intestinal fluid and electrolyte transport. May be an autocrine/paracrine regulator of intestinal salt and water transport.</text>
</comment>
<keyword evidence="11" id="KW-1185">Reference proteome</keyword>
<dbReference type="GO" id="GO:0005576">
    <property type="term" value="C:extracellular region"/>
    <property type="evidence" value="ECO:0007669"/>
    <property type="project" value="UniProtKB-SubCell"/>
</dbReference>
<feature type="disulfide bond" evidence="8">
    <location>
        <begin position="98"/>
        <end position="106"/>
    </location>
</feature>
<evidence type="ECO:0000256" key="5">
    <source>
        <dbReference type="ARBA" id="ARBA00023157"/>
    </source>
</evidence>
<evidence type="ECO:0000256" key="4">
    <source>
        <dbReference type="ARBA" id="ARBA00022729"/>
    </source>
</evidence>
<dbReference type="Gene3D" id="3.90.1450.10">
    <property type="entry name" value="Guanylin"/>
    <property type="match status" value="1"/>
</dbReference>
<protein>
    <recommendedName>
        <fullName evidence="7">Guanylate cyclase activator 2B</fullName>
    </recommendedName>
</protein>
<dbReference type="FunCoup" id="G3WEU6">
    <property type="interactions" value="36"/>
</dbReference>
<reference evidence="10" key="3">
    <citation type="submission" date="2025-09" db="UniProtKB">
        <authorList>
            <consortium name="Ensembl"/>
        </authorList>
    </citation>
    <scope>IDENTIFICATION</scope>
</reference>
<dbReference type="GO" id="GO:0009749">
    <property type="term" value="P:response to glucose"/>
    <property type="evidence" value="ECO:0007669"/>
    <property type="project" value="Ensembl"/>
</dbReference>
<dbReference type="GO" id="GO:0030250">
    <property type="term" value="F:guanylate cyclase activator activity"/>
    <property type="evidence" value="ECO:0007669"/>
    <property type="project" value="InterPro"/>
</dbReference>
<organism evidence="10 11">
    <name type="scientific">Sarcophilus harrisii</name>
    <name type="common">Tasmanian devil</name>
    <name type="synonym">Sarcophilus laniarius</name>
    <dbReference type="NCBI Taxonomy" id="9305"/>
    <lineage>
        <taxon>Eukaryota</taxon>
        <taxon>Metazoa</taxon>
        <taxon>Chordata</taxon>
        <taxon>Craniata</taxon>
        <taxon>Vertebrata</taxon>
        <taxon>Euteleostomi</taxon>
        <taxon>Mammalia</taxon>
        <taxon>Metatheria</taxon>
        <taxon>Dasyuromorphia</taxon>
        <taxon>Dasyuridae</taxon>
        <taxon>Sarcophilus</taxon>
    </lineage>
</organism>
<evidence type="ECO:0000256" key="2">
    <source>
        <dbReference type="ARBA" id="ARBA00009883"/>
    </source>
</evidence>
<comment type="subcellular location">
    <subcellularLocation>
        <location evidence="1">Secreted</location>
    </subcellularLocation>
</comment>
<dbReference type="OMA" id="ITPLDPC"/>
<dbReference type="RefSeq" id="XP_003765518.1">
    <property type="nucleotide sequence ID" value="XM_003765470.3"/>
</dbReference>
<feature type="signal peptide" evidence="9">
    <location>
        <begin position="1"/>
        <end position="23"/>
    </location>
</feature>
<reference evidence="10" key="2">
    <citation type="submission" date="2025-08" db="UniProtKB">
        <authorList>
            <consortium name="Ensembl"/>
        </authorList>
    </citation>
    <scope>IDENTIFICATION</scope>
</reference>
<evidence type="ECO:0000256" key="8">
    <source>
        <dbReference type="PIRSR" id="PIRSR001849-50"/>
    </source>
</evidence>
<evidence type="ECO:0000313" key="10">
    <source>
        <dbReference type="Ensembl" id="ENSSHAP00000013951.2"/>
    </source>
</evidence>
<gene>
    <name evidence="10" type="primary">GUCA2B</name>
</gene>
<evidence type="ECO:0000256" key="7">
    <source>
        <dbReference type="ARBA" id="ARBA00041176"/>
    </source>
</evidence>
<keyword evidence="5 8" id="KW-1015">Disulfide bond</keyword>
<comment type="similarity">
    <text evidence="2">Belongs to the guanylin family.</text>
</comment>
<dbReference type="PANTHER" id="PTHR11318:SF4">
    <property type="entry name" value="GUANYLATE CYCLASE ACTIVATOR 2B"/>
    <property type="match status" value="1"/>
</dbReference>
<name>G3WEU6_SARHA</name>
<dbReference type="Ensembl" id="ENSSHAT00000014068.2">
    <property type="protein sequence ID" value="ENSSHAP00000013951.2"/>
    <property type="gene ID" value="ENSSHAG00000011930.2"/>
</dbReference>
<dbReference type="GO" id="GO:0060612">
    <property type="term" value="P:adipose tissue development"/>
    <property type="evidence" value="ECO:0007669"/>
    <property type="project" value="Ensembl"/>
</dbReference>
<dbReference type="CTD" id="2981"/>
<dbReference type="PIRSF" id="PIRSF001849">
    <property type="entry name" value="Guanylin"/>
    <property type="match status" value="1"/>
</dbReference>
<evidence type="ECO:0000256" key="6">
    <source>
        <dbReference type="ARBA" id="ARBA00037765"/>
    </source>
</evidence>
<sequence length="110" mass="12059">MKVPAFPVAVAAMLLILAQSTQSVFIKYGDHQVRLESVKKLDELLEQSQDLSIQIKAQGDLSILCNNPALPSDLQPVCENHQAANIFRALRDIAQDDCEICVNVACTGCY</sequence>
<dbReference type="GeneID" id="100934960"/>
<dbReference type="AlphaFoldDB" id="G3WEU6"/>
<dbReference type="OrthoDB" id="8936251at2759"/>
<dbReference type="Proteomes" id="UP000007648">
    <property type="component" value="Unassembled WGS sequence"/>
</dbReference>
<dbReference type="InterPro" id="IPR036382">
    <property type="entry name" value="Guanylin_sf"/>
</dbReference>
<evidence type="ECO:0000256" key="3">
    <source>
        <dbReference type="ARBA" id="ARBA00022525"/>
    </source>
</evidence>
<dbReference type="GO" id="GO:0042593">
    <property type="term" value="P:glucose homeostasis"/>
    <property type="evidence" value="ECO:0007669"/>
    <property type="project" value="Ensembl"/>
</dbReference>
<dbReference type="SUPFAM" id="SSF89890">
    <property type="entry name" value="Proguanylin"/>
    <property type="match status" value="1"/>
</dbReference>
<dbReference type="PRINTS" id="PR00774">
    <property type="entry name" value="GUANYLIN"/>
</dbReference>
<dbReference type="GeneTree" id="ENSGT00940000154436"/>
<reference evidence="10 11" key="1">
    <citation type="journal article" date="2011" name="Proc. Natl. Acad. Sci. U.S.A.">
        <title>Genetic diversity and population structure of the endangered marsupial Sarcophilus harrisii (Tasmanian devil).</title>
        <authorList>
            <person name="Miller W."/>
            <person name="Hayes V.M."/>
            <person name="Ratan A."/>
            <person name="Petersen D.C."/>
            <person name="Wittekindt N.E."/>
            <person name="Miller J."/>
            <person name="Walenz B."/>
            <person name="Knight J."/>
            <person name="Qi J."/>
            <person name="Zhao F."/>
            <person name="Wang Q."/>
            <person name="Bedoya-Reina O.C."/>
            <person name="Katiyar N."/>
            <person name="Tomsho L.P."/>
            <person name="Kasson L.M."/>
            <person name="Hardie R.A."/>
            <person name="Woodbridge P."/>
            <person name="Tindall E.A."/>
            <person name="Bertelsen M.F."/>
            <person name="Dixon D."/>
            <person name="Pyecroft S."/>
            <person name="Helgen K.M."/>
            <person name="Lesk A.M."/>
            <person name="Pringle T.H."/>
            <person name="Patterson N."/>
            <person name="Zhang Y."/>
            <person name="Kreiss A."/>
            <person name="Woods G.M."/>
            <person name="Jones M.E."/>
            <person name="Schuster S.C."/>
        </authorList>
    </citation>
    <scope>NUCLEOTIDE SEQUENCE [LARGE SCALE GENOMIC DNA]</scope>
</reference>
<evidence type="ECO:0000313" key="11">
    <source>
        <dbReference type="Proteomes" id="UP000007648"/>
    </source>
</evidence>
<evidence type="ECO:0000256" key="9">
    <source>
        <dbReference type="SAM" id="SignalP"/>
    </source>
</evidence>
<dbReference type="GO" id="GO:0070294">
    <property type="term" value="P:renal sodium ion absorption"/>
    <property type="evidence" value="ECO:0007669"/>
    <property type="project" value="Ensembl"/>
</dbReference>
<dbReference type="KEGG" id="shr:100934960"/>
<dbReference type="GO" id="GO:0035264">
    <property type="term" value="P:multicellular organism growth"/>
    <property type="evidence" value="ECO:0007669"/>
    <property type="project" value="Ensembl"/>
</dbReference>